<dbReference type="CDD" id="cd00833">
    <property type="entry name" value="PKS"/>
    <property type="match status" value="1"/>
</dbReference>
<dbReference type="Pfam" id="PF00550">
    <property type="entry name" value="PP-binding"/>
    <property type="match status" value="1"/>
</dbReference>
<dbReference type="SUPFAM" id="SSF52151">
    <property type="entry name" value="FabD/lysophospholipase-like"/>
    <property type="match status" value="1"/>
</dbReference>
<protein>
    <submittedName>
        <fullName evidence="7">Acyl transferase domain-containing protein</fullName>
    </submittedName>
</protein>
<dbReference type="PROSITE" id="PS52004">
    <property type="entry name" value="KS3_2"/>
    <property type="match status" value="1"/>
</dbReference>
<dbReference type="Gene3D" id="3.30.70.3290">
    <property type="match status" value="1"/>
</dbReference>
<name>A0A7W9ZKZ4_NOVIT</name>
<evidence type="ECO:0000256" key="4">
    <source>
        <dbReference type="SAM" id="MobiDB-lite"/>
    </source>
</evidence>
<dbReference type="Pfam" id="PF16197">
    <property type="entry name" value="KAsynt_C_assoc"/>
    <property type="match status" value="1"/>
</dbReference>
<dbReference type="Pfam" id="PF02801">
    <property type="entry name" value="Ketoacyl-synt_C"/>
    <property type="match status" value="1"/>
</dbReference>
<proteinExistence type="predicted"/>
<dbReference type="SUPFAM" id="SSF47336">
    <property type="entry name" value="ACP-like"/>
    <property type="match status" value="1"/>
</dbReference>
<dbReference type="PROSITE" id="PS50075">
    <property type="entry name" value="CARRIER"/>
    <property type="match status" value="1"/>
</dbReference>
<dbReference type="InterPro" id="IPR014043">
    <property type="entry name" value="Acyl_transferase_dom"/>
</dbReference>
<keyword evidence="1" id="KW-0596">Phosphopantetheine</keyword>
<dbReference type="GO" id="GO:0071770">
    <property type="term" value="P:DIM/DIP cell wall layer assembly"/>
    <property type="evidence" value="ECO:0007669"/>
    <property type="project" value="TreeGrafter"/>
</dbReference>
<dbReference type="Gene3D" id="3.40.366.10">
    <property type="entry name" value="Malonyl-Coenzyme A Acyl Carrier Protein, domain 2"/>
    <property type="match status" value="1"/>
</dbReference>
<dbReference type="GO" id="GO:0005737">
    <property type="term" value="C:cytoplasm"/>
    <property type="evidence" value="ECO:0007669"/>
    <property type="project" value="TreeGrafter"/>
</dbReference>
<dbReference type="InterPro" id="IPR016035">
    <property type="entry name" value="Acyl_Trfase/lysoPLipase"/>
</dbReference>
<dbReference type="SUPFAM" id="SSF53901">
    <property type="entry name" value="Thiolase-like"/>
    <property type="match status" value="1"/>
</dbReference>
<dbReference type="EMBL" id="JACIIX010000017">
    <property type="protein sequence ID" value="MBB6212154.1"/>
    <property type="molecule type" value="Genomic_DNA"/>
</dbReference>
<sequence>MTSLIPDPATFADESIAIVGMAGRLPGAEDLTAFWHSQLAQRPGTRRLSRAEMAENGRPLHELDRADLVPLAATLTDIDCFDAPFFRFSGPEAEILDPQIRLLHEVAWHTLENAGCDPSRSPDRIGVFASAHMSTYWLYNLDGLYRCSDPNALLQIVAGNGQDYPATTLAYRLGLTGPALNINTACSSSLVSAAVACQTLLDGSCDAALVVSASITLPQGTGYLATADSIYSPDGVCRPFDAAANGTFASDGVAGVLLKRLSDAHKAGDRVIAVIRGWATNNDGARKIGFTAPSVDGQIEVLRDAAASAGIAPGDLDYIETHGTGTSVGDPIEFAALKAVHGTPPFPGHRIALGGAKASIGHLGSAAGLAGLIRTALALRHGVMPGTATFRHLSPRIDAQGCALDVLGPPQPFPARPRPARAGVSSFGIGGTNAHLILEAASPPEEAPVAGDSPEALAVSGYDRDSLDRQRLRLADWLDTGQPLATETAFPTLAALSDTSLIDRPALPFRLAVSGASAAALAQALRLVPLPETAAARTPPKVCFVFTGSGVPSLSRCRDLVRTCPDFARALTEVETALAAQGLPSARDWLERETPDKDERDLHRSHPAAFAFGYAMAKMLMAQGCVPAVVLGHSMGEITAACIAGAVDLPAALAFVAARAAIVMDCGGAGDLLAVSAPAEQVNPFLGVNPALTVAGYNGAGQTLVAGPVAAVTALKETLTAQGIPATVLPAGKPFHSPLMAATTLPVARAAAGQFRAARTAIASTVTGRLEHGAVADPGHWAAQMETPVRMTAAIEAAAAAGCTLFLEIGPRGTFAVGGRKTLLNCAPGARWHAVLDPRGVPRDASVLTALAATRAALWEAGIRTRPAHRPRATRTALPGYAFSRLRYWRAPPPADRSDTSPAVLPSPRRDPVPAPTGTGPTDTGDEGDTLLRTLLAEIWCEELGVERIEETDSFMGLGGTSLAALKVAGTTEARLGLRPPLVLLTRAGTFAEYVGALRGLLLDEQTPEAPAALEPTE</sequence>
<keyword evidence="2" id="KW-0597">Phosphoprotein</keyword>
<dbReference type="AlphaFoldDB" id="A0A7W9ZKZ4"/>
<dbReference type="Pfam" id="PF00698">
    <property type="entry name" value="Acyl_transf_1"/>
    <property type="match status" value="1"/>
</dbReference>
<comment type="caution">
    <text evidence="7">The sequence shown here is derived from an EMBL/GenBank/DDBJ whole genome shotgun (WGS) entry which is preliminary data.</text>
</comment>
<dbReference type="SMART" id="SM00825">
    <property type="entry name" value="PKS_KS"/>
    <property type="match status" value="1"/>
</dbReference>
<dbReference type="SMART" id="SM00827">
    <property type="entry name" value="PKS_AT"/>
    <property type="match status" value="1"/>
</dbReference>
<dbReference type="PANTHER" id="PTHR43775">
    <property type="entry name" value="FATTY ACID SYNTHASE"/>
    <property type="match status" value="1"/>
</dbReference>
<dbReference type="InterPro" id="IPR032821">
    <property type="entry name" value="PKS_assoc"/>
</dbReference>
<dbReference type="InterPro" id="IPR050091">
    <property type="entry name" value="PKS_NRPS_Biosynth_Enz"/>
</dbReference>
<organism evidence="7 8">
    <name type="scientific">Novispirillum itersonii</name>
    <name type="common">Aquaspirillum itersonii</name>
    <dbReference type="NCBI Taxonomy" id="189"/>
    <lineage>
        <taxon>Bacteria</taxon>
        <taxon>Pseudomonadati</taxon>
        <taxon>Pseudomonadota</taxon>
        <taxon>Alphaproteobacteria</taxon>
        <taxon>Rhodospirillales</taxon>
        <taxon>Novispirillaceae</taxon>
        <taxon>Novispirillum</taxon>
    </lineage>
</organism>
<dbReference type="GO" id="GO:0004312">
    <property type="term" value="F:fatty acid synthase activity"/>
    <property type="evidence" value="ECO:0007669"/>
    <property type="project" value="TreeGrafter"/>
</dbReference>
<dbReference type="PANTHER" id="PTHR43775:SF37">
    <property type="entry name" value="SI:DKEY-61P9.11"/>
    <property type="match status" value="1"/>
</dbReference>
<dbReference type="InterPro" id="IPR036736">
    <property type="entry name" value="ACP-like_sf"/>
</dbReference>
<evidence type="ECO:0000256" key="1">
    <source>
        <dbReference type="ARBA" id="ARBA00022450"/>
    </source>
</evidence>
<gene>
    <name evidence="7" type="ORF">FHS48_003602</name>
</gene>
<dbReference type="InterPro" id="IPR001227">
    <property type="entry name" value="Ac_transferase_dom_sf"/>
</dbReference>
<reference evidence="7 8" key="1">
    <citation type="submission" date="2020-08" db="EMBL/GenBank/DDBJ databases">
        <title>Genomic Encyclopedia of Type Strains, Phase IV (KMG-IV): sequencing the most valuable type-strain genomes for metagenomic binning, comparative biology and taxonomic classification.</title>
        <authorList>
            <person name="Goeker M."/>
        </authorList>
    </citation>
    <scope>NUCLEOTIDE SEQUENCE [LARGE SCALE GENOMIC DNA]</scope>
    <source>
        <strain evidence="7 8">DSM 11590</strain>
    </source>
</reference>
<dbReference type="GO" id="GO:0005886">
    <property type="term" value="C:plasma membrane"/>
    <property type="evidence" value="ECO:0007669"/>
    <property type="project" value="TreeGrafter"/>
</dbReference>
<evidence type="ECO:0000313" key="7">
    <source>
        <dbReference type="EMBL" id="MBB6212154.1"/>
    </source>
</evidence>
<dbReference type="InterPro" id="IPR014031">
    <property type="entry name" value="Ketoacyl_synth_C"/>
</dbReference>
<dbReference type="InterPro" id="IPR009081">
    <property type="entry name" value="PP-bd_ACP"/>
</dbReference>
<dbReference type="Pfam" id="PF00109">
    <property type="entry name" value="ketoacyl-synt"/>
    <property type="match status" value="1"/>
</dbReference>
<evidence type="ECO:0000313" key="8">
    <source>
        <dbReference type="Proteomes" id="UP000544872"/>
    </source>
</evidence>
<dbReference type="InterPro" id="IPR014030">
    <property type="entry name" value="Ketoacyl_synth_N"/>
</dbReference>
<feature type="region of interest" description="Disordered" evidence="4">
    <location>
        <begin position="892"/>
        <end position="928"/>
    </location>
</feature>
<accession>A0A7W9ZKZ4</accession>
<keyword evidence="3 7" id="KW-0808">Transferase</keyword>
<feature type="domain" description="Carrier" evidence="5">
    <location>
        <begin position="927"/>
        <end position="1002"/>
    </location>
</feature>
<dbReference type="InterPro" id="IPR016036">
    <property type="entry name" value="Malonyl_transacylase_ACP-bd"/>
</dbReference>
<evidence type="ECO:0000259" key="6">
    <source>
        <dbReference type="PROSITE" id="PS52004"/>
    </source>
</evidence>
<dbReference type="RefSeq" id="WP_184265597.1">
    <property type="nucleotide sequence ID" value="NZ_JACIIX010000017.1"/>
</dbReference>
<dbReference type="SUPFAM" id="SSF55048">
    <property type="entry name" value="Probable ACP-binding domain of malonyl-CoA ACP transacylase"/>
    <property type="match status" value="1"/>
</dbReference>
<dbReference type="InterPro" id="IPR016039">
    <property type="entry name" value="Thiolase-like"/>
</dbReference>
<evidence type="ECO:0000259" key="5">
    <source>
        <dbReference type="PROSITE" id="PS50075"/>
    </source>
</evidence>
<evidence type="ECO:0000256" key="2">
    <source>
        <dbReference type="ARBA" id="ARBA00022553"/>
    </source>
</evidence>
<keyword evidence="8" id="KW-1185">Reference proteome</keyword>
<dbReference type="GO" id="GO:0006633">
    <property type="term" value="P:fatty acid biosynthetic process"/>
    <property type="evidence" value="ECO:0007669"/>
    <property type="project" value="TreeGrafter"/>
</dbReference>
<dbReference type="Gene3D" id="3.40.47.10">
    <property type="match status" value="1"/>
</dbReference>
<feature type="domain" description="Ketosynthase family 3 (KS3)" evidence="6">
    <location>
        <begin position="13"/>
        <end position="440"/>
    </location>
</feature>
<dbReference type="Gene3D" id="1.10.1200.10">
    <property type="entry name" value="ACP-like"/>
    <property type="match status" value="1"/>
</dbReference>
<dbReference type="InterPro" id="IPR020841">
    <property type="entry name" value="PKS_Beta-ketoAc_synthase_dom"/>
</dbReference>
<dbReference type="Proteomes" id="UP000544872">
    <property type="component" value="Unassembled WGS sequence"/>
</dbReference>
<evidence type="ECO:0000256" key="3">
    <source>
        <dbReference type="ARBA" id="ARBA00022679"/>
    </source>
</evidence>